<dbReference type="NCBIfam" id="TIGR00114">
    <property type="entry name" value="lumazine-synth"/>
    <property type="match status" value="1"/>
</dbReference>
<organism evidence="9 10">
    <name type="scientific">Carpinus fangiana</name>
    <dbReference type="NCBI Taxonomy" id="176857"/>
    <lineage>
        <taxon>Eukaryota</taxon>
        <taxon>Viridiplantae</taxon>
        <taxon>Streptophyta</taxon>
        <taxon>Embryophyta</taxon>
        <taxon>Tracheophyta</taxon>
        <taxon>Spermatophyta</taxon>
        <taxon>Magnoliopsida</taxon>
        <taxon>eudicotyledons</taxon>
        <taxon>Gunneridae</taxon>
        <taxon>Pentapetalae</taxon>
        <taxon>rosids</taxon>
        <taxon>fabids</taxon>
        <taxon>Fagales</taxon>
        <taxon>Betulaceae</taxon>
        <taxon>Carpinus</taxon>
    </lineage>
</organism>
<dbReference type="GO" id="GO:0000906">
    <property type="term" value="F:6,7-dimethyl-8-ribityllumazine synthase activity"/>
    <property type="evidence" value="ECO:0007669"/>
    <property type="project" value="UniProtKB-EC"/>
</dbReference>
<evidence type="ECO:0000256" key="2">
    <source>
        <dbReference type="ARBA" id="ARBA00007424"/>
    </source>
</evidence>
<dbReference type="OrthoDB" id="1736483at2759"/>
<evidence type="ECO:0000256" key="8">
    <source>
        <dbReference type="SAM" id="MobiDB-lite"/>
    </source>
</evidence>
<comment type="catalytic activity">
    <reaction evidence="6 7">
        <text>(2S)-2-hydroxy-3-oxobutyl phosphate + 5-amino-6-(D-ribitylamino)uracil = 6,7-dimethyl-8-(1-D-ribityl)lumazine + phosphate + 2 H2O + H(+)</text>
        <dbReference type="Rhea" id="RHEA:26152"/>
        <dbReference type="ChEBI" id="CHEBI:15377"/>
        <dbReference type="ChEBI" id="CHEBI:15378"/>
        <dbReference type="ChEBI" id="CHEBI:15934"/>
        <dbReference type="ChEBI" id="CHEBI:43474"/>
        <dbReference type="ChEBI" id="CHEBI:58201"/>
        <dbReference type="ChEBI" id="CHEBI:58830"/>
        <dbReference type="EC" id="2.5.1.78"/>
    </reaction>
</comment>
<evidence type="ECO:0000313" key="9">
    <source>
        <dbReference type="EMBL" id="KAB8337148.1"/>
    </source>
</evidence>
<accession>A0A5N6KPD4</accession>
<gene>
    <name evidence="9" type="ORF">FH972_021452</name>
</gene>
<evidence type="ECO:0000256" key="7">
    <source>
        <dbReference type="RuleBase" id="RU003795"/>
    </source>
</evidence>
<comment type="similarity">
    <text evidence="2 7">Belongs to the DMRL synthase family.</text>
</comment>
<dbReference type="Gene3D" id="3.40.50.960">
    <property type="entry name" value="Lumazine/riboflavin synthase"/>
    <property type="match status" value="1"/>
</dbReference>
<dbReference type="SUPFAM" id="SSF52121">
    <property type="entry name" value="Lumazine synthase"/>
    <property type="match status" value="1"/>
</dbReference>
<dbReference type="InterPro" id="IPR036467">
    <property type="entry name" value="LS/RS_sf"/>
</dbReference>
<evidence type="ECO:0000256" key="5">
    <source>
        <dbReference type="ARBA" id="ARBA00022679"/>
    </source>
</evidence>
<comment type="pathway">
    <text evidence="1 7">Cofactor biosynthesis; riboflavin biosynthesis; riboflavin from 2-hydroxy-3-oxobutyl phosphate and 5-amino-6-(D-ribitylamino)uracil: step 1/2.</text>
</comment>
<dbReference type="InterPro" id="IPR034964">
    <property type="entry name" value="LS"/>
</dbReference>
<dbReference type="Pfam" id="PF00885">
    <property type="entry name" value="DMRL_synthase"/>
    <property type="match status" value="2"/>
</dbReference>
<dbReference type="EMBL" id="VIBQ01000009">
    <property type="protein sequence ID" value="KAB8337148.1"/>
    <property type="molecule type" value="Genomic_DNA"/>
</dbReference>
<sequence>MANKGPGEAKKYDGARKTLLAAGVQEANIVTQTVPGAYELPFAVQRMYSASTSSQASGLVSAAADLLGGGSSTDLTKTVATGETNTNSGPLDAIIAIGVLIKGSTMHFEYIADAVSHGLMRVQLDLNVPVIFGVLTCLDEEQAYKRAGLQHKDSKPADPNASYAEQGHNHGEDWASAAVEMAAKRQGWGEGKFID</sequence>
<protein>
    <recommendedName>
        <fullName evidence="3 7">6,7-dimethyl-8-ribityllumazine synthase</fullName>
        <shortName evidence="7">DMRL synthase</shortName>
        <ecNumber evidence="3 7">2.5.1.78</ecNumber>
    </recommendedName>
</protein>
<evidence type="ECO:0000256" key="4">
    <source>
        <dbReference type="ARBA" id="ARBA00022619"/>
    </source>
</evidence>
<dbReference type="Proteomes" id="UP000327013">
    <property type="component" value="Unassembled WGS sequence"/>
</dbReference>
<dbReference type="CDD" id="cd09209">
    <property type="entry name" value="Lumazine_synthase-I"/>
    <property type="match status" value="1"/>
</dbReference>
<proteinExistence type="inferred from homology"/>
<dbReference type="PANTHER" id="PTHR21058:SF0">
    <property type="entry name" value="6,7-DIMETHYL-8-RIBITYLLUMAZINE SYNTHASE"/>
    <property type="match status" value="1"/>
</dbReference>
<evidence type="ECO:0000256" key="6">
    <source>
        <dbReference type="ARBA" id="ARBA00048785"/>
    </source>
</evidence>
<dbReference type="InterPro" id="IPR002180">
    <property type="entry name" value="LS/RS"/>
</dbReference>
<keyword evidence="10" id="KW-1185">Reference proteome</keyword>
<comment type="caution">
    <text evidence="9">The sequence shown here is derived from an EMBL/GenBank/DDBJ whole genome shotgun (WGS) entry which is preliminary data.</text>
</comment>
<dbReference type="GO" id="GO:0009231">
    <property type="term" value="P:riboflavin biosynthetic process"/>
    <property type="evidence" value="ECO:0007669"/>
    <property type="project" value="UniProtKB-UniPathway"/>
</dbReference>
<comment type="function">
    <text evidence="7">Catalyzes the formation of 6,7-dimethyl-8-ribityllumazine by condensation of 5-amino-6-(D-ribitylamino)uracil with 3,4-dihydroxy-2-butanone 4-phosphate. This is the penultimate step in the biosynthesis of riboflavin.</text>
</comment>
<evidence type="ECO:0000256" key="3">
    <source>
        <dbReference type="ARBA" id="ARBA00012664"/>
    </source>
</evidence>
<dbReference type="AlphaFoldDB" id="A0A5N6KPD4"/>
<dbReference type="PANTHER" id="PTHR21058">
    <property type="entry name" value="6,7-DIMETHYL-8-RIBITYLLUMAZINE SYNTHASE DMRL SYNTHASE LUMAZINE SYNTHASE"/>
    <property type="match status" value="1"/>
</dbReference>
<feature type="region of interest" description="Disordered" evidence="8">
    <location>
        <begin position="149"/>
        <end position="170"/>
    </location>
</feature>
<dbReference type="EC" id="2.5.1.78" evidence="3 7"/>
<evidence type="ECO:0000256" key="1">
    <source>
        <dbReference type="ARBA" id="ARBA00004917"/>
    </source>
</evidence>
<dbReference type="GO" id="GO:0009349">
    <property type="term" value="C:riboflavin synthase complex"/>
    <property type="evidence" value="ECO:0007669"/>
    <property type="project" value="UniProtKB-UniRule"/>
</dbReference>
<name>A0A5N6KPD4_9ROSI</name>
<dbReference type="GO" id="GO:0005758">
    <property type="term" value="C:mitochondrial intermembrane space"/>
    <property type="evidence" value="ECO:0007669"/>
    <property type="project" value="TreeGrafter"/>
</dbReference>
<keyword evidence="4 7" id="KW-0686">Riboflavin biosynthesis</keyword>
<keyword evidence="5 7" id="KW-0808">Transferase</keyword>
<evidence type="ECO:0000313" key="10">
    <source>
        <dbReference type="Proteomes" id="UP000327013"/>
    </source>
</evidence>
<reference evidence="9 10" key="1">
    <citation type="submission" date="2019-06" db="EMBL/GenBank/DDBJ databases">
        <title>A chromosomal-level reference genome of Carpinus fangiana (Coryloideae, Betulaceae).</title>
        <authorList>
            <person name="Yang X."/>
            <person name="Wang Z."/>
            <person name="Zhang L."/>
            <person name="Hao G."/>
            <person name="Liu J."/>
            <person name="Yang Y."/>
        </authorList>
    </citation>
    <scope>NUCLEOTIDE SEQUENCE [LARGE SCALE GENOMIC DNA]</scope>
    <source>
        <strain evidence="9">Cfa_2016G</strain>
        <tissue evidence="9">Leaf</tissue>
    </source>
</reference>
<dbReference type="UniPathway" id="UPA00275">
    <property type="reaction ID" value="UER00404"/>
</dbReference>